<keyword evidence="4 8" id="KW-0378">Hydrolase</keyword>
<keyword evidence="11" id="KW-1185">Reference proteome</keyword>
<evidence type="ECO:0000256" key="3">
    <source>
        <dbReference type="ARBA" id="ARBA00013229"/>
    </source>
</evidence>
<dbReference type="InterPro" id="IPR011050">
    <property type="entry name" value="Pectin_lyase_fold/virulence"/>
</dbReference>
<dbReference type="SUPFAM" id="SSF51126">
    <property type="entry name" value="Pectin lyase-like"/>
    <property type="match status" value="1"/>
</dbReference>
<feature type="domain" description="Pectinesterase catalytic" evidence="9">
    <location>
        <begin position="39"/>
        <end position="335"/>
    </location>
</feature>
<dbReference type="Proteomes" id="UP001396334">
    <property type="component" value="Unassembled WGS sequence"/>
</dbReference>
<dbReference type="PROSITE" id="PS00503">
    <property type="entry name" value="PECTINESTERASE_2"/>
    <property type="match status" value="1"/>
</dbReference>
<evidence type="ECO:0000256" key="5">
    <source>
        <dbReference type="ARBA" id="ARBA00023085"/>
    </source>
</evidence>
<keyword evidence="8" id="KW-0732">Signal</keyword>
<evidence type="ECO:0000256" key="2">
    <source>
        <dbReference type="ARBA" id="ARBA00008891"/>
    </source>
</evidence>
<dbReference type="InterPro" id="IPR000070">
    <property type="entry name" value="Pectinesterase_cat"/>
</dbReference>
<protein>
    <recommendedName>
        <fullName evidence="3 8">Pectinesterase</fullName>
        <ecNumber evidence="3 8">3.1.1.11</ecNumber>
    </recommendedName>
</protein>
<feature type="active site" evidence="7">
    <location>
        <position position="197"/>
    </location>
</feature>
<reference evidence="10 11" key="1">
    <citation type="journal article" date="2024" name="G3 (Bethesda)">
        <title>Genome assembly of Hibiscus sabdariffa L. provides insights into metabolisms of medicinal natural products.</title>
        <authorList>
            <person name="Kim T."/>
        </authorList>
    </citation>
    <scope>NUCLEOTIDE SEQUENCE [LARGE SCALE GENOMIC DNA]</scope>
    <source>
        <strain evidence="10">TK-2024</strain>
        <tissue evidence="10">Old leaves</tissue>
    </source>
</reference>
<name>A0ABR2NCP2_9ROSI</name>
<comment type="caution">
    <text evidence="10">The sequence shown here is derived from an EMBL/GenBank/DDBJ whole genome shotgun (WGS) entry which is preliminary data.</text>
</comment>
<dbReference type="EMBL" id="JBBPBN010000173">
    <property type="protein sequence ID" value="KAK8973928.1"/>
    <property type="molecule type" value="Genomic_DNA"/>
</dbReference>
<organism evidence="10 11">
    <name type="scientific">Hibiscus sabdariffa</name>
    <name type="common">roselle</name>
    <dbReference type="NCBI Taxonomy" id="183260"/>
    <lineage>
        <taxon>Eukaryota</taxon>
        <taxon>Viridiplantae</taxon>
        <taxon>Streptophyta</taxon>
        <taxon>Embryophyta</taxon>
        <taxon>Tracheophyta</taxon>
        <taxon>Spermatophyta</taxon>
        <taxon>Magnoliopsida</taxon>
        <taxon>eudicotyledons</taxon>
        <taxon>Gunneridae</taxon>
        <taxon>Pentapetalae</taxon>
        <taxon>rosids</taxon>
        <taxon>malvids</taxon>
        <taxon>Malvales</taxon>
        <taxon>Malvaceae</taxon>
        <taxon>Malvoideae</taxon>
        <taxon>Hibiscus</taxon>
    </lineage>
</organism>
<gene>
    <name evidence="10" type="ORF">V6N11_046888</name>
</gene>
<comment type="catalytic activity">
    <reaction evidence="6 8">
        <text>[(1-&gt;4)-alpha-D-galacturonosyl methyl ester](n) + n H2O = [(1-&gt;4)-alpha-D-galacturonosyl](n) + n methanol + n H(+)</text>
        <dbReference type="Rhea" id="RHEA:22380"/>
        <dbReference type="Rhea" id="RHEA-COMP:14570"/>
        <dbReference type="Rhea" id="RHEA-COMP:14573"/>
        <dbReference type="ChEBI" id="CHEBI:15377"/>
        <dbReference type="ChEBI" id="CHEBI:15378"/>
        <dbReference type="ChEBI" id="CHEBI:17790"/>
        <dbReference type="ChEBI" id="CHEBI:140522"/>
        <dbReference type="ChEBI" id="CHEBI:140523"/>
        <dbReference type="EC" id="3.1.1.11"/>
    </reaction>
</comment>
<dbReference type="Pfam" id="PF01095">
    <property type="entry name" value="Pectinesterase"/>
    <property type="match status" value="1"/>
</dbReference>
<evidence type="ECO:0000313" key="11">
    <source>
        <dbReference type="Proteomes" id="UP001396334"/>
    </source>
</evidence>
<keyword evidence="5 8" id="KW-0063">Aspartyl esterase</keyword>
<feature type="chain" id="PRO_5044956133" description="Pectinesterase" evidence="8">
    <location>
        <begin position="24"/>
        <end position="343"/>
    </location>
</feature>
<sequence>MQYKARFILMLLTLSMGSSIVDADDECTGDGGSGIAYTIVVDKNGDGNFTSVQSAIDSIPSKNDRWIKVHINPGVYEEKVTIPKDKPCIFLEGQDRKVTTITFNEHDKTDTSATFTSTASNLFARGITFENSFNHPLWLKRALGYVRVPGVVPAVAARILGDKSAFVECGFLGVQDTLWAALGRHYFSKCYIEGATDFIFGYGQSFFEDCSINVTACDLSPEFRYGYITAQGRQSSDDPDGFVFKGGEIFGVVRPYLGRAWGPYSRVIFQKAKFNIDVIPAGWDAWLFPGKEENFTYAEADCTGPGSNNSERVSWEKKLSADQLEQFSLSSFVDQDGWISRLP</sequence>
<comment type="pathway">
    <text evidence="1 8">Glycan metabolism; pectin degradation; 2-dehydro-3-deoxy-D-gluconate from pectin: step 1/5.</text>
</comment>
<evidence type="ECO:0000313" key="10">
    <source>
        <dbReference type="EMBL" id="KAK8973928.1"/>
    </source>
</evidence>
<accession>A0ABR2NCP2</accession>
<evidence type="ECO:0000256" key="7">
    <source>
        <dbReference type="PROSITE-ProRule" id="PRU10040"/>
    </source>
</evidence>
<comment type="similarity">
    <text evidence="2">Belongs to the pectinesterase family.</text>
</comment>
<evidence type="ECO:0000256" key="6">
    <source>
        <dbReference type="ARBA" id="ARBA00047928"/>
    </source>
</evidence>
<evidence type="ECO:0000259" key="9">
    <source>
        <dbReference type="Pfam" id="PF01095"/>
    </source>
</evidence>
<dbReference type="InterPro" id="IPR012334">
    <property type="entry name" value="Pectin_lyas_fold"/>
</dbReference>
<proteinExistence type="inferred from homology"/>
<evidence type="ECO:0000256" key="1">
    <source>
        <dbReference type="ARBA" id="ARBA00005184"/>
    </source>
</evidence>
<dbReference type="InterPro" id="IPR033131">
    <property type="entry name" value="Pectinesterase_Asp_AS"/>
</dbReference>
<dbReference type="PANTHER" id="PTHR31321:SF120">
    <property type="entry name" value="PECTINESTERASE 52-RELATED"/>
    <property type="match status" value="1"/>
</dbReference>
<evidence type="ECO:0000256" key="4">
    <source>
        <dbReference type="ARBA" id="ARBA00022801"/>
    </source>
</evidence>
<evidence type="ECO:0000256" key="8">
    <source>
        <dbReference type="RuleBase" id="RU000589"/>
    </source>
</evidence>
<dbReference type="Gene3D" id="2.160.20.10">
    <property type="entry name" value="Single-stranded right-handed beta-helix, Pectin lyase-like"/>
    <property type="match status" value="1"/>
</dbReference>
<feature type="signal peptide" evidence="8">
    <location>
        <begin position="1"/>
        <end position="23"/>
    </location>
</feature>
<dbReference type="EC" id="3.1.1.11" evidence="3 8"/>
<dbReference type="PANTHER" id="PTHR31321">
    <property type="entry name" value="ACYL-COA THIOESTER HYDROLASE YBHC-RELATED"/>
    <property type="match status" value="1"/>
</dbReference>